<feature type="domain" description="MYND-type" evidence="6">
    <location>
        <begin position="25"/>
        <end position="60"/>
    </location>
</feature>
<dbReference type="AlphaFoldDB" id="B4G4H4"/>
<dbReference type="Pfam" id="PF00567">
    <property type="entry name" value="TUDOR"/>
    <property type="match status" value="2"/>
</dbReference>
<dbReference type="HOGENOM" id="CLU_419954_0_0_1"/>
<keyword evidence="8" id="KW-1185">Reference proteome</keyword>
<dbReference type="Gene3D" id="6.10.140.2220">
    <property type="match status" value="1"/>
</dbReference>
<keyword evidence="2 4" id="KW-0863">Zinc-finger</keyword>
<evidence type="ECO:0000256" key="2">
    <source>
        <dbReference type="ARBA" id="ARBA00022771"/>
    </source>
</evidence>
<dbReference type="GO" id="GO:0008270">
    <property type="term" value="F:zinc ion binding"/>
    <property type="evidence" value="ECO:0007669"/>
    <property type="project" value="UniProtKB-KW"/>
</dbReference>
<dbReference type="Gene3D" id="2.30.30.140">
    <property type="match status" value="2"/>
</dbReference>
<organism evidence="8">
    <name type="scientific">Drosophila persimilis</name>
    <name type="common">Fruit fly</name>
    <dbReference type="NCBI Taxonomy" id="7234"/>
    <lineage>
        <taxon>Eukaryota</taxon>
        <taxon>Metazoa</taxon>
        <taxon>Ecdysozoa</taxon>
        <taxon>Arthropoda</taxon>
        <taxon>Hexapoda</taxon>
        <taxon>Insecta</taxon>
        <taxon>Pterygota</taxon>
        <taxon>Neoptera</taxon>
        <taxon>Endopterygota</taxon>
        <taxon>Diptera</taxon>
        <taxon>Brachycera</taxon>
        <taxon>Muscomorpha</taxon>
        <taxon>Ephydroidea</taxon>
        <taxon>Drosophilidae</taxon>
        <taxon>Drosophila</taxon>
        <taxon>Sophophora</taxon>
    </lineage>
</organism>
<dbReference type="STRING" id="7234.B4G4H4"/>
<name>B4G4H4_DROPE</name>
<dbReference type="SMART" id="SM00333">
    <property type="entry name" value="TUDOR"/>
    <property type="match status" value="2"/>
</dbReference>
<dbReference type="PROSITE" id="PS50865">
    <property type="entry name" value="ZF_MYND_2"/>
    <property type="match status" value="1"/>
</dbReference>
<sequence>MPPKKIAASSVKLPAPGGKKGQAHCVLCAVVAERVCQRCGDFYCSKECQIMDWQRHRYICFPMPALVMPEAFSILQSQEELSMDIASVSKAGSIKASAAPMPNDASINDKVSSTSSCSNTPTISGIAARMAAADTKNIPTPSSESIKTKNKTTSLPTVVIPASNSVVIISGFRSANRCLVRSVSADQAYSQVCEKVNALGNEMPRVKNPRIHGFVLALHNGAFQRAKVLQTRPDKSAKLLFVDQGITKIRNFDSMREISDEILALPSFCFLVQLKDVHNYSITNDILDFLSQFDGEKCIMQYDSVTNYNKILVELVNVKTQKSLNETVREYCSTKKVYNSKNVYSNGEQMESSVSAAVKPLEEGPNVAAKDDAAPPTVAPSQEPLKQTETRSMPIKETLPTEASVSPAKELPKDEPTSVKEFPLELKAAELTATTAATEIDVLPEEKIELKTVDKTISPKLNGIPLAPKVNGAEGSNNGPILVPPFEMKLLSVSDKAGIDLYIVDNSKLSRGMFGAFDRVLASEFGRLNTAISKISPSKPYTPVLKEYVLAKFENSFYRAKVEQIKQTPQTQQTVYRMTYLDYTNIEEVTGEDICRYPVDLDFPCITSICMIEDFPHKPNAEQIAYLSEALKVHEIIHVDAVFYMKNVAWIKCNELIKKLETM</sequence>
<dbReference type="GO" id="GO:0005737">
    <property type="term" value="C:cytoplasm"/>
    <property type="evidence" value="ECO:0007669"/>
    <property type="project" value="UniProtKB-ARBA"/>
</dbReference>
<dbReference type="eggNOG" id="ENOG502T85Q">
    <property type="taxonomic scope" value="Eukaryota"/>
</dbReference>
<dbReference type="CDD" id="cd20379">
    <property type="entry name" value="Tudor_dTUD-like"/>
    <property type="match status" value="1"/>
</dbReference>
<evidence type="ECO:0000313" key="7">
    <source>
        <dbReference type="EMBL" id="EDW24522.1"/>
    </source>
</evidence>
<dbReference type="Gene3D" id="2.40.50.90">
    <property type="match status" value="1"/>
</dbReference>
<keyword evidence="3" id="KW-0862">Zinc</keyword>
<evidence type="ECO:0000256" key="1">
    <source>
        <dbReference type="ARBA" id="ARBA00022723"/>
    </source>
</evidence>
<dbReference type="OMA" id="HCVLCAV"/>
<evidence type="ECO:0000259" key="6">
    <source>
        <dbReference type="PROSITE" id="PS50865"/>
    </source>
</evidence>
<dbReference type="OrthoDB" id="5282002at2759"/>
<evidence type="ECO:0000256" key="4">
    <source>
        <dbReference type="PROSITE-ProRule" id="PRU00134"/>
    </source>
</evidence>
<evidence type="ECO:0000256" key="5">
    <source>
        <dbReference type="SAM" id="MobiDB-lite"/>
    </source>
</evidence>
<reference evidence="7 8" key="1">
    <citation type="journal article" date="2007" name="Nature">
        <title>Evolution of genes and genomes on the Drosophila phylogeny.</title>
        <authorList>
            <consortium name="Drosophila 12 Genomes Consortium"/>
            <person name="Clark A.G."/>
            <person name="Eisen M.B."/>
            <person name="Smith D.R."/>
            <person name="Bergman C.M."/>
            <person name="Oliver B."/>
            <person name="Markow T.A."/>
            <person name="Kaufman T.C."/>
            <person name="Kellis M."/>
            <person name="Gelbart W."/>
            <person name="Iyer V.N."/>
            <person name="Pollard D.A."/>
            <person name="Sackton T.B."/>
            <person name="Larracuente A.M."/>
            <person name="Singh N.D."/>
            <person name="Abad J.P."/>
            <person name="Abt D.N."/>
            <person name="Adryan B."/>
            <person name="Aguade M."/>
            <person name="Akashi H."/>
            <person name="Anderson W.W."/>
            <person name="Aquadro C.F."/>
            <person name="Ardell D.H."/>
            <person name="Arguello R."/>
            <person name="Artieri C.G."/>
            <person name="Barbash D.A."/>
            <person name="Barker D."/>
            <person name="Barsanti P."/>
            <person name="Batterham P."/>
            <person name="Batzoglou S."/>
            <person name="Begun D."/>
            <person name="Bhutkar A."/>
            <person name="Blanco E."/>
            <person name="Bosak S.A."/>
            <person name="Bradley R.K."/>
            <person name="Brand A.D."/>
            <person name="Brent M.R."/>
            <person name="Brooks A.N."/>
            <person name="Brown R.H."/>
            <person name="Butlin R.K."/>
            <person name="Caggese C."/>
            <person name="Calvi B.R."/>
            <person name="Bernardo de Carvalho A."/>
            <person name="Caspi A."/>
            <person name="Castrezana S."/>
            <person name="Celniker S.E."/>
            <person name="Chang J.L."/>
            <person name="Chapple C."/>
            <person name="Chatterji S."/>
            <person name="Chinwalla A."/>
            <person name="Civetta A."/>
            <person name="Clifton S.W."/>
            <person name="Comeron J.M."/>
            <person name="Costello J.C."/>
            <person name="Coyne J.A."/>
            <person name="Daub J."/>
            <person name="David R.G."/>
            <person name="Delcher A.L."/>
            <person name="Delehaunty K."/>
            <person name="Do C.B."/>
            <person name="Ebling H."/>
            <person name="Edwards K."/>
            <person name="Eickbush T."/>
            <person name="Evans J.D."/>
            <person name="Filipski A."/>
            <person name="Findeiss S."/>
            <person name="Freyhult E."/>
            <person name="Fulton L."/>
            <person name="Fulton R."/>
            <person name="Garcia A.C."/>
            <person name="Gardiner A."/>
            <person name="Garfield D.A."/>
            <person name="Garvin B.E."/>
            <person name="Gibson G."/>
            <person name="Gilbert D."/>
            <person name="Gnerre S."/>
            <person name="Godfrey J."/>
            <person name="Good R."/>
            <person name="Gotea V."/>
            <person name="Gravely B."/>
            <person name="Greenberg A.J."/>
            <person name="Griffiths-Jones S."/>
            <person name="Gross S."/>
            <person name="Guigo R."/>
            <person name="Gustafson E.A."/>
            <person name="Haerty W."/>
            <person name="Hahn M.W."/>
            <person name="Halligan D.L."/>
            <person name="Halpern A.L."/>
            <person name="Halter G.M."/>
            <person name="Han M.V."/>
            <person name="Heger A."/>
            <person name="Hillier L."/>
            <person name="Hinrichs A.S."/>
            <person name="Holmes I."/>
            <person name="Hoskins R.A."/>
            <person name="Hubisz M.J."/>
            <person name="Hultmark D."/>
            <person name="Huntley M.A."/>
            <person name="Jaffe D.B."/>
            <person name="Jagadeeshan S."/>
            <person name="Jeck W.R."/>
            <person name="Johnson J."/>
            <person name="Jones C.D."/>
            <person name="Jordan W.C."/>
            <person name="Karpen G.H."/>
            <person name="Kataoka E."/>
            <person name="Keightley P.D."/>
            <person name="Kheradpour P."/>
            <person name="Kirkness E.F."/>
            <person name="Koerich L.B."/>
            <person name="Kristiansen K."/>
            <person name="Kudrna D."/>
            <person name="Kulathinal R.J."/>
            <person name="Kumar S."/>
            <person name="Kwok R."/>
            <person name="Lander E."/>
            <person name="Langley C.H."/>
            <person name="Lapoint R."/>
            <person name="Lazzaro B.P."/>
            <person name="Lee S.J."/>
            <person name="Levesque L."/>
            <person name="Li R."/>
            <person name="Lin C.F."/>
            <person name="Lin M.F."/>
            <person name="Lindblad-Toh K."/>
            <person name="Llopart A."/>
            <person name="Long M."/>
            <person name="Low L."/>
            <person name="Lozovsky E."/>
            <person name="Lu J."/>
            <person name="Luo M."/>
            <person name="Machado C.A."/>
            <person name="Makalowski W."/>
            <person name="Marzo M."/>
            <person name="Matsuda M."/>
            <person name="Matzkin L."/>
            <person name="McAllister B."/>
            <person name="McBride C.S."/>
            <person name="McKernan B."/>
            <person name="McKernan K."/>
            <person name="Mendez-Lago M."/>
            <person name="Minx P."/>
            <person name="Mollenhauer M.U."/>
            <person name="Montooth K."/>
            <person name="Mount S.M."/>
            <person name="Mu X."/>
            <person name="Myers E."/>
            <person name="Negre B."/>
            <person name="Newfeld S."/>
            <person name="Nielsen R."/>
            <person name="Noor M.A."/>
            <person name="O'Grady P."/>
            <person name="Pachter L."/>
            <person name="Papaceit M."/>
            <person name="Parisi M.J."/>
            <person name="Parisi M."/>
            <person name="Parts L."/>
            <person name="Pedersen J.S."/>
            <person name="Pesole G."/>
            <person name="Phillippy A.M."/>
            <person name="Ponting C.P."/>
            <person name="Pop M."/>
            <person name="Porcelli D."/>
            <person name="Powell J.R."/>
            <person name="Prohaska S."/>
            <person name="Pruitt K."/>
            <person name="Puig M."/>
            <person name="Quesneville H."/>
            <person name="Ram K.R."/>
            <person name="Rand D."/>
            <person name="Rasmussen M.D."/>
            <person name="Reed L.K."/>
            <person name="Reenan R."/>
            <person name="Reily A."/>
            <person name="Remington K.A."/>
            <person name="Rieger T.T."/>
            <person name="Ritchie M.G."/>
            <person name="Robin C."/>
            <person name="Rogers Y.H."/>
            <person name="Rohde C."/>
            <person name="Rozas J."/>
            <person name="Rubenfield M.J."/>
            <person name="Ruiz A."/>
            <person name="Russo S."/>
            <person name="Salzberg S.L."/>
            <person name="Sanchez-Gracia A."/>
            <person name="Saranga D.J."/>
            <person name="Sato H."/>
            <person name="Schaeffer S.W."/>
            <person name="Schatz M.C."/>
            <person name="Schlenke T."/>
            <person name="Schwartz R."/>
            <person name="Segarra C."/>
            <person name="Singh R.S."/>
            <person name="Sirot L."/>
            <person name="Sirota M."/>
            <person name="Sisneros N.B."/>
            <person name="Smith C.D."/>
            <person name="Smith T.F."/>
            <person name="Spieth J."/>
            <person name="Stage D.E."/>
            <person name="Stark A."/>
            <person name="Stephan W."/>
            <person name="Strausberg R.L."/>
            <person name="Strempel S."/>
            <person name="Sturgill D."/>
            <person name="Sutton G."/>
            <person name="Sutton G.G."/>
            <person name="Tao W."/>
            <person name="Teichmann S."/>
            <person name="Tobari Y.N."/>
            <person name="Tomimura Y."/>
            <person name="Tsolas J.M."/>
            <person name="Valente V.L."/>
            <person name="Venter E."/>
            <person name="Venter J.C."/>
            <person name="Vicario S."/>
            <person name="Vieira F.G."/>
            <person name="Vilella A.J."/>
            <person name="Villasante A."/>
            <person name="Walenz B."/>
            <person name="Wang J."/>
            <person name="Wasserman M."/>
            <person name="Watts T."/>
            <person name="Wilson D."/>
            <person name="Wilson R.K."/>
            <person name="Wing R.A."/>
            <person name="Wolfner M.F."/>
            <person name="Wong A."/>
            <person name="Wong G.K."/>
            <person name="Wu C.I."/>
            <person name="Wu G."/>
            <person name="Yamamoto D."/>
            <person name="Yang H.P."/>
            <person name="Yang S.P."/>
            <person name="Yorke J.A."/>
            <person name="Yoshida K."/>
            <person name="Zdobnov E."/>
            <person name="Zhang P."/>
            <person name="Zhang Y."/>
            <person name="Zimin A.V."/>
            <person name="Baldwin J."/>
            <person name="Abdouelleil A."/>
            <person name="Abdulkadir J."/>
            <person name="Abebe A."/>
            <person name="Abera B."/>
            <person name="Abreu J."/>
            <person name="Acer S.C."/>
            <person name="Aftuck L."/>
            <person name="Alexander A."/>
            <person name="An P."/>
            <person name="Anderson E."/>
            <person name="Anderson S."/>
            <person name="Arachi H."/>
            <person name="Azer M."/>
            <person name="Bachantsang P."/>
            <person name="Barry A."/>
            <person name="Bayul T."/>
            <person name="Berlin A."/>
            <person name="Bessette D."/>
            <person name="Bloom T."/>
            <person name="Blye J."/>
            <person name="Boguslavskiy L."/>
            <person name="Bonnet C."/>
            <person name="Boukhgalter B."/>
            <person name="Bourzgui I."/>
            <person name="Brown A."/>
            <person name="Cahill P."/>
            <person name="Channer S."/>
            <person name="Cheshatsang Y."/>
            <person name="Chuda L."/>
            <person name="Citroen M."/>
            <person name="Collymore A."/>
            <person name="Cooke P."/>
            <person name="Costello M."/>
            <person name="D'Aco K."/>
            <person name="Daza R."/>
            <person name="De Haan G."/>
            <person name="DeGray S."/>
            <person name="DeMaso C."/>
            <person name="Dhargay N."/>
            <person name="Dooley K."/>
            <person name="Dooley E."/>
            <person name="Doricent M."/>
            <person name="Dorje P."/>
            <person name="Dorjee K."/>
            <person name="Dupes A."/>
            <person name="Elong R."/>
            <person name="Falk J."/>
            <person name="Farina A."/>
            <person name="Faro S."/>
            <person name="Ferguson D."/>
            <person name="Fisher S."/>
            <person name="Foley C.D."/>
            <person name="Franke A."/>
            <person name="Friedrich D."/>
            <person name="Gadbois L."/>
            <person name="Gearin G."/>
            <person name="Gearin C.R."/>
            <person name="Giannoukos G."/>
            <person name="Goode T."/>
            <person name="Graham J."/>
            <person name="Grandbois E."/>
            <person name="Grewal S."/>
            <person name="Gyaltsen K."/>
            <person name="Hafez N."/>
            <person name="Hagos B."/>
            <person name="Hall J."/>
            <person name="Henson C."/>
            <person name="Hollinger A."/>
            <person name="Honan T."/>
            <person name="Huard M.D."/>
            <person name="Hughes L."/>
            <person name="Hurhula B."/>
            <person name="Husby M.E."/>
            <person name="Kamat A."/>
            <person name="Kanga B."/>
            <person name="Kashin S."/>
            <person name="Khazanovich D."/>
            <person name="Kisner P."/>
            <person name="Lance K."/>
            <person name="Lara M."/>
            <person name="Lee W."/>
            <person name="Lennon N."/>
            <person name="Letendre F."/>
            <person name="LeVine R."/>
            <person name="Lipovsky A."/>
            <person name="Liu X."/>
            <person name="Liu J."/>
            <person name="Liu S."/>
            <person name="Lokyitsang T."/>
            <person name="Lokyitsang Y."/>
            <person name="Lubonja R."/>
            <person name="Lui A."/>
            <person name="MacDonald P."/>
            <person name="Magnisalis V."/>
            <person name="Maru K."/>
            <person name="Matthews C."/>
            <person name="McCusker W."/>
            <person name="McDonough S."/>
            <person name="Mehta T."/>
            <person name="Meldrim J."/>
            <person name="Meneus L."/>
            <person name="Mihai O."/>
            <person name="Mihalev A."/>
            <person name="Mihova T."/>
            <person name="Mittelman R."/>
            <person name="Mlenga V."/>
            <person name="Montmayeur A."/>
            <person name="Mulrain L."/>
            <person name="Navidi A."/>
            <person name="Naylor J."/>
            <person name="Negash T."/>
            <person name="Nguyen T."/>
            <person name="Nguyen N."/>
            <person name="Nicol R."/>
            <person name="Norbu C."/>
            <person name="Norbu N."/>
            <person name="Novod N."/>
            <person name="O'Neill B."/>
            <person name="Osman S."/>
            <person name="Markiewicz E."/>
            <person name="Oyono O.L."/>
            <person name="Patti C."/>
            <person name="Phunkhang P."/>
            <person name="Pierre F."/>
            <person name="Priest M."/>
            <person name="Raghuraman S."/>
            <person name="Rege F."/>
            <person name="Reyes R."/>
            <person name="Rise C."/>
            <person name="Rogov P."/>
            <person name="Ross K."/>
            <person name="Ryan E."/>
            <person name="Settipalli S."/>
            <person name="Shea T."/>
            <person name="Sherpa N."/>
            <person name="Shi L."/>
            <person name="Shih D."/>
            <person name="Sparrow T."/>
            <person name="Spaulding J."/>
            <person name="Stalker J."/>
            <person name="Stange-Thomann N."/>
            <person name="Stavropoulos S."/>
            <person name="Stone C."/>
            <person name="Strader C."/>
            <person name="Tesfaye S."/>
            <person name="Thomson T."/>
            <person name="Thoulutsang Y."/>
            <person name="Thoulutsang D."/>
            <person name="Topham K."/>
            <person name="Topping I."/>
            <person name="Tsamla T."/>
            <person name="Vassiliev H."/>
            <person name="Vo A."/>
            <person name="Wangchuk T."/>
            <person name="Wangdi T."/>
            <person name="Weiand M."/>
            <person name="Wilkinson J."/>
            <person name="Wilson A."/>
            <person name="Yadav S."/>
            <person name="Young G."/>
            <person name="Yu Q."/>
            <person name="Zembek L."/>
            <person name="Zhong D."/>
            <person name="Zimmer A."/>
            <person name="Zwirko Z."/>
            <person name="Jaffe D.B."/>
            <person name="Alvarez P."/>
            <person name="Brockman W."/>
            <person name="Butler J."/>
            <person name="Chin C."/>
            <person name="Gnerre S."/>
            <person name="Grabherr M."/>
            <person name="Kleber M."/>
            <person name="Mauceli E."/>
            <person name="MacCallum I."/>
        </authorList>
    </citation>
    <scope>NUCLEOTIDE SEQUENCE [LARGE SCALE GENOMIC DNA]</scope>
    <source>
        <strain evidence="8">MSH-3 / Tucson 14011-0111.49</strain>
    </source>
</reference>
<accession>B4G4H4</accession>
<dbReference type="SUPFAM" id="SSF144232">
    <property type="entry name" value="HIT/MYND zinc finger-like"/>
    <property type="match status" value="1"/>
</dbReference>
<dbReference type="Pfam" id="PF01753">
    <property type="entry name" value="zf-MYND"/>
    <property type="match status" value="1"/>
</dbReference>
<proteinExistence type="predicted"/>
<dbReference type="PhylomeDB" id="B4G4H4"/>
<dbReference type="InterPro" id="IPR002999">
    <property type="entry name" value="Tudor"/>
</dbReference>
<protein>
    <submittedName>
        <fullName evidence="7">GL23354</fullName>
    </submittedName>
</protein>
<dbReference type="SUPFAM" id="SSF63748">
    <property type="entry name" value="Tudor/PWWP/MBT"/>
    <property type="match status" value="2"/>
</dbReference>
<dbReference type="Proteomes" id="UP000008744">
    <property type="component" value="Unassembled WGS sequence"/>
</dbReference>
<evidence type="ECO:0000313" key="8">
    <source>
        <dbReference type="Proteomes" id="UP000008744"/>
    </source>
</evidence>
<dbReference type="InterPro" id="IPR035437">
    <property type="entry name" value="SNase_OB-fold_sf"/>
</dbReference>
<gene>
    <name evidence="7" type="primary">Dper\GL23354</name>
    <name evidence="7" type="ORF">Dper_GL23354</name>
</gene>
<dbReference type="EMBL" id="CH479179">
    <property type="protein sequence ID" value="EDW24522.1"/>
    <property type="molecule type" value="Genomic_DNA"/>
</dbReference>
<dbReference type="KEGG" id="dpe:6587248"/>
<feature type="region of interest" description="Disordered" evidence="5">
    <location>
        <begin position="365"/>
        <end position="418"/>
    </location>
</feature>
<evidence type="ECO:0000256" key="3">
    <source>
        <dbReference type="ARBA" id="ARBA00022833"/>
    </source>
</evidence>
<dbReference type="InterPro" id="IPR002893">
    <property type="entry name" value="Znf_MYND"/>
</dbReference>
<keyword evidence="1" id="KW-0479">Metal-binding</keyword>